<reference evidence="2 3" key="1">
    <citation type="submission" date="2019-07" db="EMBL/GenBank/DDBJ databases">
        <title>Genomic Encyclopedia of Type Strains, Phase III (KMG-III): the genomes of soil and plant-associated and newly described type strains.</title>
        <authorList>
            <person name="Whitman W."/>
        </authorList>
    </citation>
    <scope>NUCLEOTIDE SEQUENCE [LARGE SCALE GENOMIC DNA]</scope>
    <source>
        <strain evidence="2 3">BL24</strain>
    </source>
</reference>
<keyword evidence="1" id="KW-1133">Transmembrane helix</keyword>
<dbReference type="Proteomes" id="UP000323257">
    <property type="component" value="Unassembled WGS sequence"/>
</dbReference>
<feature type="transmembrane region" description="Helical" evidence="1">
    <location>
        <begin position="84"/>
        <end position="103"/>
    </location>
</feature>
<gene>
    <name evidence="2" type="ORF">BCM02_110138</name>
</gene>
<dbReference type="RefSeq" id="WP_148931850.1">
    <property type="nucleotide sequence ID" value="NZ_VNHS01000010.1"/>
</dbReference>
<name>A0A5S5BXZ0_9BACL</name>
<keyword evidence="1" id="KW-0812">Transmembrane</keyword>
<evidence type="ECO:0000313" key="3">
    <source>
        <dbReference type="Proteomes" id="UP000323257"/>
    </source>
</evidence>
<feature type="transmembrane region" description="Helical" evidence="1">
    <location>
        <begin position="15"/>
        <end position="48"/>
    </location>
</feature>
<evidence type="ECO:0000256" key="1">
    <source>
        <dbReference type="SAM" id="Phobius"/>
    </source>
</evidence>
<organism evidence="2 3">
    <name type="scientific">Paenibacillus methanolicus</name>
    <dbReference type="NCBI Taxonomy" id="582686"/>
    <lineage>
        <taxon>Bacteria</taxon>
        <taxon>Bacillati</taxon>
        <taxon>Bacillota</taxon>
        <taxon>Bacilli</taxon>
        <taxon>Bacillales</taxon>
        <taxon>Paenibacillaceae</taxon>
        <taxon>Paenibacillus</taxon>
    </lineage>
</organism>
<dbReference type="EMBL" id="VNHS01000010">
    <property type="protein sequence ID" value="TYP71188.1"/>
    <property type="molecule type" value="Genomic_DNA"/>
</dbReference>
<accession>A0A5S5BXZ0</accession>
<keyword evidence="1" id="KW-0472">Membrane</keyword>
<dbReference type="AlphaFoldDB" id="A0A5S5BXZ0"/>
<evidence type="ECO:0000313" key="2">
    <source>
        <dbReference type="EMBL" id="TYP71188.1"/>
    </source>
</evidence>
<dbReference type="OrthoDB" id="9776706at2"/>
<protein>
    <submittedName>
        <fullName evidence="2">Uncharacterized protein</fullName>
    </submittedName>
</protein>
<sequence>MLDKAKVYYEARTTYYSVVLVVNVIAMAALTSLAMAHFVVFVASLLVYSYGLRHALVAELTASLDLPVRGARRPRFVQQWKRTAVLWFSLLYTVTLTALTFAMQTI</sequence>
<keyword evidence="3" id="KW-1185">Reference proteome</keyword>
<comment type="caution">
    <text evidence="2">The sequence shown here is derived from an EMBL/GenBank/DDBJ whole genome shotgun (WGS) entry which is preliminary data.</text>
</comment>
<proteinExistence type="predicted"/>